<keyword evidence="5" id="KW-0328">Glycosyltransferase</keyword>
<keyword evidence="7 12" id="KW-0812">Transmembrane</keyword>
<evidence type="ECO:0000256" key="7">
    <source>
        <dbReference type="ARBA" id="ARBA00022692"/>
    </source>
</evidence>
<dbReference type="OrthoDB" id="3584570at2"/>
<dbReference type="InterPro" id="IPR027451">
    <property type="entry name" value="EmbABC_dom1"/>
</dbReference>
<dbReference type="Gene3D" id="2.60.120.940">
    <property type="entry name" value="EmbC, C-terminal domain, subdomain 2"/>
    <property type="match status" value="1"/>
</dbReference>
<dbReference type="GO" id="GO:0071766">
    <property type="term" value="P:Actinobacterium-type cell wall biogenesis"/>
    <property type="evidence" value="ECO:0007669"/>
    <property type="project" value="InterPro"/>
</dbReference>
<dbReference type="InterPro" id="IPR040920">
    <property type="entry name" value="Arabino_trans_N"/>
</dbReference>
<gene>
    <name evidence="16" type="ORF">FOY51_14605</name>
</gene>
<comment type="subcellular location">
    <subcellularLocation>
        <location evidence="2">Cell membrane</location>
        <topology evidence="2">Multi-pass membrane protein</topology>
    </subcellularLocation>
</comment>
<feature type="transmembrane region" description="Helical" evidence="12">
    <location>
        <begin position="526"/>
        <end position="544"/>
    </location>
</feature>
<dbReference type="Gene3D" id="2.60.120.610">
    <property type="entry name" value="arabinofuranosyltransferase like domain"/>
    <property type="match status" value="1"/>
</dbReference>
<dbReference type="InterPro" id="IPR032731">
    <property type="entry name" value="Arabino_trans_C"/>
</dbReference>
<evidence type="ECO:0000259" key="13">
    <source>
        <dbReference type="Pfam" id="PF04602"/>
    </source>
</evidence>
<evidence type="ECO:0000313" key="17">
    <source>
        <dbReference type="Proteomes" id="UP000322244"/>
    </source>
</evidence>
<reference evidence="16 17" key="1">
    <citation type="submission" date="2019-07" db="EMBL/GenBank/DDBJ databases">
        <title>Rhodococcus cavernicolus sp. nov., isolated from a cave.</title>
        <authorList>
            <person name="Lee S.D."/>
        </authorList>
    </citation>
    <scope>NUCLEOTIDE SEQUENCE [LARGE SCALE GENOMIC DNA]</scope>
    <source>
        <strain evidence="16 17">C1-24</strain>
    </source>
</reference>
<feature type="region of interest" description="Disordered" evidence="11">
    <location>
        <begin position="754"/>
        <end position="791"/>
    </location>
</feature>
<dbReference type="Pfam" id="PF14896">
    <property type="entry name" value="Arabino_trans_C"/>
    <property type="match status" value="1"/>
</dbReference>
<evidence type="ECO:0000256" key="11">
    <source>
        <dbReference type="SAM" id="MobiDB-lite"/>
    </source>
</evidence>
<comment type="similarity">
    <text evidence="3">Belongs to the emb family.</text>
</comment>
<dbReference type="AlphaFoldDB" id="A0A5A7SA74"/>
<evidence type="ECO:0000256" key="6">
    <source>
        <dbReference type="ARBA" id="ARBA00022679"/>
    </source>
</evidence>
<dbReference type="InterPro" id="IPR042486">
    <property type="entry name" value="Arabino_trans_C_2"/>
</dbReference>
<evidence type="ECO:0000256" key="10">
    <source>
        <dbReference type="ARBA" id="ARBA00023316"/>
    </source>
</evidence>
<feature type="transmembrane region" description="Helical" evidence="12">
    <location>
        <begin position="496"/>
        <end position="514"/>
    </location>
</feature>
<feature type="domain" description="Arabinofuranosyltransferase central" evidence="13">
    <location>
        <begin position="185"/>
        <end position="645"/>
    </location>
</feature>
<evidence type="ECO:0000259" key="15">
    <source>
        <dbReference type="Pfam" id="PF17689"/>
    </source>
</evidence>
<evidence type="ECO:0000256" key="5">
    <source>
        <dbReference type="ARBA" id="ARBA00022676"/>
    </source>
</evidence>
<feature type="transmembrane region" description="Helical" evidence="12">
    <location>
        <begin position="228"/>
        <end position="247"/>
    </location>
</feature>
<feature type="domain" description="Arabinosyltransferas concanavalin like" evidence="15">
    <location>
        <begin position="25"/>
        <end position="181"/>
    </location>
</feature>
<keyword evidence="17" id="KW-1185">Reference proteome</keyword>
<dbReference type="InterPro" id="IPR007680">
    <property type="entry name" value="Arabino_trans_central"/>
</dbReference>
<proteinExistence type="inferred from homology"/>
<dbReference type="GO" id="GO:0005886">
    <property type="term" value="C:plasma membrane"/>
    <property type="evidence" value="ECO:0007669"/>
    <property type="project" value="UniProtKB-SubCell"/>
</dbReference>
<sequence length="1064" mass="113608">MRGWAIASALVAVLAALALPFLPVTQQQSSVSWPQGSDMSSVVSPLVTYAPQHMTANIPCASFDRLADSGGVVFSTIPRQSPEMEHYGMVVKVIPGAQGRVDVVSRNIVLWSSPLSAVRGQSCALSIDSDLIRTKSTLTSAQNFPPSVFEGDVRPQVVGIFTAVPGSALDGLHVDVTVDSRFSSSPTSLKLTISIVCALATLLSLIALHRLDAGDGRRSRRFFPRHWWRLRPVDAVVLGTLVVWHFIGANTSDDGYQLGMARGSIDSGFMSNYYRWFGVPESPFGTPYYDVLAWLAKVSTDSAWMRLPALLAGVLVWWVISREVIPRFGAAVRKNRVAVWTGALVFLAFWLTYNNGLRPEPLEATGVLLTWCSVERAIATRRLLPAAVALVIGALTMTLGPSGLVCFAALIAGARPLAQILRRRARTTGYLALLLPMLAAGLVILTLVFADQTLATVLEMTHVHAQIKPGEPWFLEYLRYQYLLQPTIDGSLTRRFGMFTLFLGLIVCVVTMLRRGGRIPGIAVGPSRRIIGITLSAFVLMMFTPTKWTHHFGIFAGLAGSVAVLTAVAVGPRIMSLARNRALFAAALFFLLAMCFVGPNGYWYVSAWGVPWWDKAPVIAGKGVSTFALGLTVLALATAAWFHIRPTDPSRPSTPGRLGKVPLLAVIAGGIVLIEVLSMTKAAVSQNPSYSIAKSNITETFGHGCGLADDVLIETDPNASVLKPLTGDQATALTGTGSTGFTPNGVAADLTSDETASTTGTANSVSTDSGNKDTSQSSAGTGGGAGSPGINGSTVALPFGLNPATTPVLGTYSPGDQAPASLTTGWYRLPAPDAAGSRGDIVSIAAAGRIRSVNADGVVTYGQDLQLEYGATDSTSAVTPLGRVTPIDIGPAPSWRNLRVPLDQLPRNADTVRIVAKDTDIAPDQWLAFTPPRVPQTQTLNDVVGSQTPTLLDWEVGLNFPCQRLTPNTVGIAQPPAYRILPDRTGAITTNLWQGHDGGGPLGWTDLLLAARTIPSYLNYDWGKDWGEIEQYSPLDTTAKPAKTTTTDIERSGWWTPGRINTKY</sequence>
<evidence type="ECO:0000256" key="8">
    <source>
        <dbReference type="ARBA" id="ARBA00022989"/>
    </source>
</evidence>
<comment type="caution">
    <text evidence="16">The sequence shown here is derived from an EMBL/GenBank/DDBJ whole genome shotgun (WGS) entry which is preliminary data.</text>
</comment>
<dbReference type="Pfam" id="PF04602">
    <property type="entry name" value="Arabinose_trans"/>
    <property type="match status" value="1"/>
</dbReference>
<evidence type="ECO:0000256" key="4">
    <source>
        <dbReference type="ARBA" id="ARBA00022475"/>
    </source>
</evidence>
<feature type="transmembrane region" description="Helical" evidence="12">
    <location>
        <begin position="663"/>
        <end position="684"/>
    </location>
</feature>
<feature type="domain" description="Arabinosyltransferase C-terminal" evidence="14">
    <location>
        <begin position="676"/>
        <end position="1061"/>
    </location>
</feature>
<dbReference type="EMBL" id="VLNY01000006">
    <property type="protein sequence ID" value="KAA0022384.1"/>
    <property type="molecule type" value="Genomic_DNA"/>
</dbReference>
<comment type="function">
    <text evidence="1">Arabinosyl transferase responsible for the polymerization of arabinose into the arabinan of arabinogalactan.</text>
</comment>
<name>A0A5A7SA74_9NOCA</name>
<evidence type="ECO:0000256" key="3">
    <source>
        <dbReference type="ARBA" id="ARBA00008195"/>
    </source>
</evidence>
<accession>A0A5A7SA74</accession>
<keyword evidence="10" id="KW-0961">Cell wall biogenesis/degradation</keyword>
<feature type="transmembrane region" description="Helical" evidence="12">
    <location>
        <begin position="303"/>
        <end position="325"/>
    </location>
</feature>
<dbReference type="Gene3D" id="3.40.190.160">
    <property type="match status" value="1"/>
</dbReference>
<protein>
    <submittedName>
        <fullName evidence="16">Arabinosyltransferase</fullName>
    </submittedName>
</protein>
<evidence type="ECO:0000256" key="2">
    <source>
        <dbReference type="ARBA" id="ARBA00004651"/>
    </source>
</evidence>
<feature type="transmembrane region" description="Helical" evidence="12">
    <location>
        <begin position="337"/>
        <end position="353"/>
    </location>
</feature>
<organism evidence="16 17">
    <name type="scientific">Antrihabitans cavernicola</name>
    <dbReference type="NCBI Taxonomy" id="2495913"/>
    <lineage>
        <taxon>Bacteria</taxon>
        <taxon>Bacillati</taxon>
        <taxon>Actinomycetota</taxon>
        <taxon>Actinomycetes</taxon>
        <taxon>Mycobacteriales</taxon>
        <taxon>Nocardiaceae</taxon>
        <taxon>Antrihabitans</taxon>
    </lineage>
</organism>
<dbReference type="Proteomes" id="UP000322244">
    <property type="component" value="Unassembled WGS sequence"/>
</dbReference>
<evidence type="ECO:0000259" key="14">
    <source>
        <dbReference type="Pfam" id="PF14896"/>
    </source>
</evidence>
<feature type="transmembrane region" description="Helical" evidence="12">
    <location>
        <begin position="430"/>
        <end position="450"/>
    </location>
</feature>
<feature type="transmembrane region" description="Helical" evidence="12">
    <location>
        <begin position="582"/>
        <end position="604"/>
    </location>
</feature>
<evidence type="ECO:0000256" key="1">
    <source>
        <dbReference type="ARBA" id="ARBA00003001"/>
    </source>
</evidence>
<feature type="compositionally biased region" description="Polar residues" evidence="11">
    <location>
        <begin position="754"/>
        <end position="773"/>
    </location>
</feature>
<evidence type="ECO:0000256" key="9">
    <source>
        <dbReference type="ARBA" id="ARBA00023136"/>
    </source>
</evidence>
<keyword evidence="4" id="KW-1003">Cell membrane</keyword>
<dbReference type="RefSeq" id="WP_149431144.1">
    <property type="nucleotide sequence ID" value="NZ_VLNY01000006.1"/>
</dbReference>
<feature type="transmembrane region" description="Helical" evidence="12">
    <location>
        <begin position="383"/>
        <end position="410"/>
    </location>
</feature>
<dbReference type="Pfam" id="PF17689">
    <property type="entry name" value="Arabino_trans_N"/>
    <property type="match status" value="1"/>
</dbReference>
<feature type="compositionally biased region" description="Gly residues" evidence="11">
    <location>
        <begin position="780"/>
        <end position="789"/>
    </location>
</feature>
<keyword evidence="9 12" id="KW-0472">Membrane</keyword>
<feature type="transmembrane region" description="Helical" evidence="12">
    <location>
        <begin position="189"/>
        <end position="208"/>
    </location>
</feature>
<feature type="transmembrane region" description="Helical" evidence="12">
    <location>
        <begin position="550"/>
        <end position="570"/>
    </location>
</feature>
<evidence type="ECO:0000313" key="16">
    <source>
        <dbReference type="EMBL" id="KAA0022384.1"/>
    </source>
</evidence>
<keyword evidence="6 16" id="KW-0808">Transferase</keyword>
<feature type="transmembrane region" description="Helical" evidence="12">
    <location>
        <begin position="624"/>
        <end position="642"/>
    </location>
</feature>
<keyword evidence="8 12" id="KW-1133">Transmembrane helix</keyword>
<dbReference type="GO" id="GO:0052636">
    <property type="term" value="F:arabinosyltransferase activity"/>
    <property type="evidence" value="ECO:0007669"/>
    <property type="project" value="InterPro"/>
</dbReference>
<evidence type="ECO:0000256" key="12">
    <source>
        <dbReference type="SAM" id="Phobius"/>
    </source>
</evidence>
<dbReference type="GO" id="GO:0071555">
    <property type="term" value="P:cell wall organization"/>
    <property type="evidence" value="ECO:0007669"/>
    <property type="project" value="UniProtKB-KW"/>
</dbReference>